<feature type="transmembrane region" description="Helical" evidence="8">
    <location>
        <begin position="81"/>
        <end position="99"/>
    </location>
</feature>
<accession>A0A933SBI8</accession>
<feature type="transmembrane region" description="Helical" evidence="8">
    <location>
        <begin position="154"/>
        <end position="173"/>
    </location>
</feature>
<evidence type="ECO:0000256" key="8">
    <source>
        <dbReference type="SAM" id="Phobius"/>
    </source>
</evidence>
<reference evidence="11" key="1">
    <citation type="submission" date="2020-07" db="EMBL/GenBank/DDBJ databases">
        <title>Huge and variable diversity of episymbiotic CPR bacteria and DPANN archaea in groundwater ecosystems.</title>
        <authorList>
            <person name="He C.Y."/>
            <person name="Keren R."/>
            <person name="Whittaker M."/>
            <person name="Farag I.F."/>
            <person name="Doudna J."/>
            <person name="Cate J.H.D."/>
            <person name="Banfield J.F."/>
        </authorList>
    </citation>
    <scope>NUCLEOTIDE SEQUENCE</scope>
    <source>
        <strain evidence="11">NC_groundwater_1813_Pr3_B-0.1um_71_17</strain>
    </source>
</reference>
<dbReference type="GO" id="GO:0015341">
    <property type="term" value="F:zinc efflux antiporter activity"/>
    <property type="evidence" value="ECO:0007669"/>
    <property type="project" value="TreeGrafter"/>
</dbReference>
<dbReference type="GO" id="GO:0006882">
    <property type="term" value="P:intracellular zinc ion homeostasis"/>
    <property type="evidence" value="ECO:0007669"/>
    <property type="project" value="TreeGrafter"/>
</dbReference>
<organism evidence="11 12">
    <name type="scientific">Eiseniibacteriota bacterium</name>
    <dbReference type="NCBI Taxonomy" id="2212470"/>
    <lineage>
        <taxon>Bacteria</taxon>
        <taxon>Candidatus Eiseniibacteriota</taxon>
    </lineage>
</organism>
<dbReference type="GO" id="GO:0015093">
    <property type="term" value="F:ferrous iron transmembrane transporter activity"/>
    <property type="evidence" value="ECO:0007669"/>
    <property type="project" value="TreeGrafter"/>
</dbReference>
<dbReference type="PANTHER" id="PTHR43840">
    <property type="entry name" value="MITOCHONDRIAL METAL TRANSPORTER 1-RELATED"/>
    <property type="match status" value="1"/>
</dbReference>
<evidence type="ECO:0000259" key="10">
    <source>
        <dbReference type="Pfam" id="PF16916"/>
    </source>
</evidence>
<dbReference type="Pfam" id="PF01545">
    <property type="entry name" value="Cation_efflux"/>
    <property type="match status" value="1"/>
</dbReference>
<dbReference type="Proteomes" id="UP000696931">
    <property type="component" value="Unassembled WGS sequence"/>
</dbReference>
<dbReference type="SUPFAM" id="SSF161111">
    <property type="entry name" value="Cation efflux protein transmembrane domain-like"/>
    <property type="match status" value="1"/>
</dbReference>
<evidence type="ECO:0000313" key="12">
    <source>
        <dbReference type="Proteomes" id="UP000696931"/>
    </source>
</evidence>
<dbReference type="InterPro" id="IPR050291">
    <property type="entry name" value="CDF_Transporter"/>
</dbReference>
<dbReference type="InterPro" id="IPR058533">
    <property type="entry name" value="Cation_efflux_TM"/>
</dbReference>
<dbReference type="Gene3D" id="1.20.1510.10">
    <property type="entry name" value="Cation efflux protein transmembrane domain"/>
    <property type="match status" value="1"/>
</dbReference>
<feature type="domain" description="Cation efflux protein transmembrane" evidence="9">
    <location>
        <begin position="11"/>
        <end position="204"/>
    </location>
</feature>
<evidence type="ECO:0000256" key="4">
    <source>
        <dbReference type="ARBA" id="ARBA00022692"/>
    </source>
</evidence>
<comment type="caution">
    <text evidence="11">The sequence shown here is derived from an EMBL/GenBank/DDBJ whole genome shotgun (WGS) entry which is preliminary data.</text>
</comment>
<feature type="domain" description="Cation efflux protein cytoplasmic" evidence="10">
    <location>
        <begin position="211"/>
        <end position="285"/>
    </location>
</feature>
<dbReference type="EMBL" id="JACRIW010000032">
    <property type="protein sequence ID" value="MBI5168675.1"/>
    <property type="molecule type" value="Genomic_DNA"/>
</dbReference>
<dbReference type="Pfam" id="PF16916">
    <property type="entry name" value="ZT_dimer"/>
    <property type="match status" value="1"/>
</dbReference>
<comment type="similarity">
    <text evidence="2">Belongs to the cation diffusion facilitator (CDF) transporter (TC 2.A.4) family.</text>
</comment>
<evidence type="ECO:0000259" key="9">
    <source>
        <dbReference type="Pfam" id="PF01545"/>
    </source>
</evidence>
<protein>
    <submittedName>
        <fullName evidence="11">Cation transporter</fullName>
    </submittedName>
</protein>
<name>A0A933SBI8_UNCEI</name>
<keyword evidence="6 8" id="KW-0472">Membrane</keyword>
<proteinExistence type="inferred from homology"/>
<comment type="subcellular location">
    <subcellularLocation>
        <location evidence="1">Membrane</location>
        <topology evidence="1">Multi-pass membrane protein</topology>
    </subcellularLocation>
</comment>
<evidence type="ECO:0000256" key="5">
    <source>
        <dbReference type="ARBA" id="ARBA00022989"/>
    </source>
</evidence>
<dbReference type="AlphaFoldDB" id="A0A933SBI8"/>
<feature type="region of interest" description="Disordered" evidence="7">
    <location>
        <begin position="291"/>
        <end position="314"/>
    </location>
</feature>
<dbReference type="InterPro" id="IPR002524">
    <property type="entry name" value="Cation_efflux"/>
</dbReference>
<feature type="transmembrane region" description="Helical" evidence="8">
    <location>
        <begin position="43"/>
        <end position="61"/>
    </location>
</feature>
<evidence type="ECO:0000256" key="6">
    <source>
        <dbReference type="ARBA" id="ARBA00023136"/>
    </source>
</evidence>
<dbReference type="SUPFAM" id="SSF160240">
    <property type="entry name" value="Cation efflux protein cytoplasmic domain-like"/>
    <property type="match status" value="1"/>
</dbReference>
<keyword evidence="3" id="KW-0813">Transport</keyword>
<dbReference type="GO" id="GO:0015086">
    <property type="term" value="F:cadmium ion transmembrane transporter activity"/>
    <property type="evidence" value="ECO:0007669"/>
    <property type="project" value="TreeGrafter"/>
</dbReference>
<dbReference type="InterPro" id="IPR036837">
    <property type="entry name" value="Cation_efflux_CTD_sf"/>
</dbReference>
<dbReference type="NCBIfam" id="TIGR01297">
    <property type="entry name" value="CDF"/>
    <property type="match status" value="1"/>
</dbReference>
<dbReference type="Gene3D" id="3.30.70.1350">
    <property type="entry name" value="Cation efflux protein, cytoplasmic domain"/>
    <property type="match status" value="1"/>
</dbReference>
<evidence type="ECO:0000256" key="2">
    <source>
        <dbReference type="ARBA" id="ARBA00008114"/>
    </source>
</evidence>
<dbReference type="GO" id="GO:0005886">
    <property type="term" value="C:plasma membrane"/>
    <property type="evidence" value="ECO:0007669"/>
    <property type="project" value="TreeGrafter"/>
</dbReference>
<dbReference type="InterPro" id="IPR027469">
    <property type="entry name" value="Cation_efflux_TMD_sf"/>
</dbReference>
<feature type="compositionally biased region" description="Basic and acidic residues" evidence="7">
    <location>
        <begin position="305"/>
        <end position="314"/>
    </location>
</feature>
<gene>
    <name evidence="11" type="ORF">HZA61_04220</name>
</gene>
<sequence>MSRAPLTRFALLSMAAALLTIALKATAYFLTGSVGLLSDALESLVNLAGAIMALAMLDVAARPEDDDHPYGHGKAEYFSSGVEGTLILVAAVSIAWAALDRLRHPQPLESVGVGLAVSVAAAVLNLVVGLVLLRAAKKHDSITLEANAHHLMTDVWTSVGVILGVGLVAATHWAWFDSVVALAVAANIVWTGVRIVRDSVLGLMDTALHRDEQAALLAALEPHRSNGVDWHALRSRQSGSRRFVSLHVLVPGDWSVHDGHQLLERIEADIRRAVPNVHVLTHLESLDDPASYDDIGLDRPAAAPDTEHPSRTPS</sequence>
<keyword evidence="4 8" id="KW-0812">Transmembrane</keyword>
<evidence type="ECO:0000256" key="3">
    <source>
        <dbReference type="ARBA" id="ARBA00022448"/>
    </source>
</evidence>
<dbReference type="PANTHER" id="PTHR43840:SF15">
    <property type="entry name" value="MITOCHONDRIAL METAL TRANSPORTER 1-RELATED"/>
    <property type="match status" value="1"/>
</dbReference>
<evidence type="ECO:0000313" key="11">
    <source>
        <dbReference type="EMBL" id="MBI5168675.1"/>
    </source>
</evidence>
<evidence type="ECO:0000256" key="1">
    <source>
        <dbReference type="ARBA" id="ARBA00004141"/>
    </source>
</evidence>
<evidence type="ECO:0000256" key="7">
    <source>
        <dbReference type="SAM" id="MobiDB-lite"/>
    </source>
</evidence>
<keyword evidence="5 8" id="KW-1133">Transmembrane helix</keyword>
<dbReference type="InterPro" id="IPR027470">
    <property type="entry name" value="Cation_efflux_CTD"/>
</dbReference>
<feature type="transmembrane region" description="Helical" evidence="8">
    <location>
        <begin position="111"/>
        <end position="133"/>
    </location>
</feature>